<evidence type="ECO:0000313" key="3">
    <source>
        <dbReference type="Proteomes" id="UP000029868"/>
    </source>
</evidence>
<dbReference type="Proteomes" id="UP000029868">
    <property type="component" value="Unassembled WGS sequence"/>
</dbReference>
<dbReference type="OrthoDB" id="273564at2"/>
<evidence type="ECO:0000259" key="1">
    <source>
        <dbReference type="PROSITE" id="PS50006"/>
    </source>
</evidence>
<dbReference type="Pfam" id="PF00498">
    <property type="entry name" value="FHA"/>
    <property type="match status" value="1"/>
</dbReference>
<dbReference type="PROSITE" id="PS50006">
    <property type="entry name" value="FHA_DOMAIN"/>
    <property type="match status" value="1"/>
</dbReference>
<dbReference type="InterPro" id="IPR008984">
    <property type="entry name" value="SMAD_FHA_dom_sf"/>
</dbReference>
<reference evidence="2 3" key="1">
    <citation type="submission" date="2014-08" db="EMBL/GenBank/DDBJ databases">
        <title>Genomic and Phenotypic Diversity of Colwellia psychrerythraea strains from Disparate Marine Basins.</title>
        <authorList>
            <person name="Techtmann S.M."/>
            <person name="Stelling S.C."/>
            <person name="Utturkar S.M."/>
            <person name="Alshibli N."/>
            <person name="Harris A."/>
            <person name="Brown S.D."/>
            <person name="Hazen T.C."/>
        </authorList>
    </citation>
    <scope>NUCLEOTIDE SEQUENCE [LARGE SCALE GENOMIC DNA]</scope>
    <source>
        <strain evidence="2 3">GAB14E</strain>
    </source>
</reference>
<proteinExistence type="predicted"/>
<feature type="domain" description="FHA" evidence="1">
    <location>
        <begin position="19"/>
        <end position="68"/>
    </location>
</feature>
<dbReference type="PATRIC" id="fig|28229.3.peg.4754"/>
<sequence>MAILINIETKKSLVLRNPHIFGRSASSCNTLLTGTKASRLHCSIHWNGSYWLLQDSSTNGCFINQVRMTKTKMKRLKPADKLNFADLDSETWQLVDDSEPKSMLVPLNKSLPSIALEHVFVLPDENSPEITLYLSPERRWLAESNTGTVELISGDNVRTSKGDWYFVGNYPIAETCFVNNFHQEQVLTVSAEFKVSQNEEHVCISLAIADKTIELGIRSHHYLVLMLARKWLEDDSHNRQNSERGWIDKSLLCHELIMTEQYMNIQIYRFRKQVASLMSDSIILPQPIERRLGEIRITFDEITIIGGALL</sequence>
<dbReference type="AlphaFoldDB" id="A0A099KA98"/>
<organism evidence="2 3">
    <name type="scientific">Colwellia psychrerythraea</name>
    <name type="common">Vibrio psychroerythus</name>
    <dbReference type="NCBI Taxonomy" id="28229"/>
    <lineage>
        <taxon>Bacteria</taxon>
        <taxon>Pseudomonadati</taxon>
        <taxon>Pseudomonadota</taxon>
        <taxon>Gammaproteobacteria</taxon>
        <taxon>Alteromonadales</taxon>
        <taxon>Colwelliaceae</taxon>
        <taxon>Colwellia</taxon>
    </lineage>
</organism>
<dbReference type="SMART" id="SM00240">
    <property type="entry name" value="FHA"/>
    <property type="match status" value="1"/>
</dbReference>
<dbReference type="CDD" id="cd00060">
    <property type="entry name" value="FHA"/>
    <property type="match status" value="1"/>
</dbReference>
<comment type="caution">
    <text evidence="2">The sequence shown here is derived from an EMBL/GenBank/DDBJ whole genome shotgun (WGS) entry which is preliminary data.</text>
</comment>
<dbReference type="SUPFAM" id="SSF49879">
    <property type="entry name" value="SMAD/FHA domain"/>
    <property type="match status" value="1"/>
</dbReference>
<name>A0A099KA98_COLPS</name>
<evidence type="ECO:0000313" key="2">
    <source>
        <dbReference type="EMBL" id="KGJ86533.1"/>
    </source>
</evidence>
<accession>A0A099KA98</accession>
<dbReference type="EMBL" id="JQEC01000075">
    <property type="protein sequence ID" value="KGJ86533.1"/>
    <property type="molecule type" value="Genomic_DNA"/>
</dbReference>
<gene>
    <name evidence="2" type="ORF">GAB14E_0806</name>
</gene>
<dbReference type="InterPro" id="IPR000253">
    <property type="entry name" value="FHA_dom"/>
</dbReference>
<dbReference type="Gene3D" id="2.60.200.20">
    <property type="match status" value="1"/>
</dbReference>
<protein>
    <submittedName>
        <fullName evidence="2">Forkhead-associated protein</fullName>
    </submittedName>
</protein>